<dbReference type="OrthoDB" id="309994at2759"/>
<dbReference type="InterPro" id="IPR044613">
    <property type="entry name" value="Nep1/2-like"/>
</dbReference>
<evidence type="ECO:0000256" key="2">
    <source>
        <dbReference type="ARBA" id="ARBA00022801"/>
    </source>
</evidence>
<evidence type="ECO:0000256" key="1">
    <source>
        <dbReference type="ARBA" id="ARBA00022670"/>
    </source>
</evidence>
<keyword evidence="3" id="KW-0788">Thiol protease</keyword>
<evidence type="ECO:0000313" key="6">
    <source>
        <dbReference type="Proteomes" id="UP000692954"/>
    </source>
</evidence>
<evidence type="ECO:0000259" key="4">
    <source>
        <dbReference type="PROSITE" id="PS50600"/>
    </source>
</evidence>
<reference evidence="5" key="1">
    <citation type="submission" date="2021-01" db="EMBL/GenBank/DDBJ databases">
        <authorList>
            <consortium name="Genoscope - CEA"/>
            <person name="William W."/>
        </authorList>
    </citation>
    <scope>NUCLEOTIDE SEQUENCE</scope>
</reference>
<dbReference type="GO" id="GO:0000338">
    <property type="term" value="P:protein deneddylation"/>
    <property type="evidence" value="ECO:0007669"/>
    <property type="project" value="TreeGrafter"/>
</dbReference>
<dbReference type="AlphaFoldDB" id="A0A8S1PEW4"/>
<organism evidence="5 6">
    <name type="scientific">Paramecium sonneborni</name>
    <dbReference type="NCBI Taxonomy" id="65129"/>
    <lineage>
        <taxon>Eukaryota</taxon>
        <taxon>Sar</taxon>
        <taxon>Alveolata</taxon>
        <taxon>Ciliophora</taxon>
        <taxon>Intramacronucleata</taxon>
        <taxon>Oligohymenophorea</taxon>
        <taxon>Peniculida</taxon>
        <taxon>Parameciidae</taxon>
        <taxon>Paramecium</taxon>
    </lineage>
</organism>
<sequence length="335" mass="39928">MKKLQSQEQSRSYEVEGIIYKTDYDQNKNPTFTIQKGIFLVNLEKKKFLLDGSGVEYCGKSEIIKHNGIFKKGKLLNENKINNNENQILNKKQHQIIIIDTETGEQVNQKRNIRKLTNQVLQIWCKYNQQISIDDIAILDYKRWMTSSIIDSYVLHLNLEGEENYFKQNQQERNKIKRILFLPSSLTTNFGYKYDNKKAEKLIKQELLEYSQMNLEITKIYKKIGLPINERNYHWYFLLFDAESETVEIFDSTSKQNYQNKSNEQLITTLRVIFKISIKQKKIHEESGQQRDGYSCGYHICNFMKFCFEKQFNKNISYKYDESKMISILKKILEQ</sequence>
<dbReference type="GO" id="GO:0019784">
    <property type="term" value="F:deNEDDylase activity"/>
    <property type="evidence" value="ECO:0007669"/>
    <property type="project" value="InterPro"/>
</dbReference>
<evidence type="ECO:0000256" key="3">
    <source>
        <dbReference type="ARBA" id="ARBA00022807"/>
    </source>
</evidence>
<dbReference type="InterPro" id="IPR003653">
    <property type="entry name" value="Peptidase_C48_C"/>
</dbReference>
<dbReference type="PROSITE" id="PS50600">
    <property type="entry name" value="ULP_PROTEASE"/>
    <property type="match status" value="1"/>
</dbReference>
<dbReference type="Pfam" id="PF02902">
    <property type="entry name" value="Peptidase_C48"/>
    <property type="match status" value="1"/>
</dbReference>
<keyword evidence="6" id="KW-1185">Reference proteome</keyword>
<gene>
    <name evidence="5" type="ORF">PSON_ATCC_30995.1.T0760039</name>
</gene>
<dbReference type="PANTHER" id="PTHR46468">
    <property type="entry name" value="SENTRIN-SPECIFIC PROTEASE 8"/>
    <property type="match status" value="1"/>
</dbReference>
<dbReference type="PANTHER" id="PTHR46468:SF1">
    <property type="entry name" value="SENTRIN-SPECIFIC PROTEASE 8"/>
    <property type="match status" value="1"/>
</dbReference>
<accession>A0A8S1PEW4</accession>
<proteinExistence type="predicted"/>
<evidence type="ECO:0000313" key="5">
    <source>
        <dbReference type="EMBL" id="CAD8101524.1"/>
    </source>
</evidence>
<feature type="domain" description="Ubiquitin-like protease family profile" evidence="4">
    <location>
        <begin position="129"/>
        <end position="307"/>
    </location>
</feature>
<dbReference type="Proteomes" id="UP000692954">
    <property type="component" value="Unassembled WGS sequence"/>
</dbReference>
<keyword evidence="1" id="KW-0645">Protease</keyword>
<dbReference type="GO" id="GO:0006508">
    <property type="term" value="P:proteolysis"/>
    <property type="evidence" value="ECO:0007669"/>
    <property type="project" value="UniProtKB-KW"/>
</dbReference>
<dbReference type="EMBL" id="CAJJDN010000076">
    <property type="protein sequence ID" value="CAD8101524.1"/>
    <property type="molecule type" value="Genomic_DNA"/>
</dbReference>
<protein>
    <recommendedName>
        <fullName evidence="4">Ubiquitin-like protease family profile domain-containing protein</fullName>
    </recommendedName>
</protein>
<comment type="caution">
    <text evidence="5">The sequence shown here is derived from an EMBL/GenBank/DDBJ whole genome shotgun (WGS) entry which is preliminary data.</text>
</comment>
<name>A0A8S1PEW4_9CILI</name>
<dbReference type="GO" id="GO:0008234">
    <property type="term" value="F:cysteine-type peptidase activity"/>
    <property type="evidence" value="ECO:0007669"/>
    <property type="project" value="UniProtKB-KW"/>
</dbReference>
<keyword evidence="2" id="KW-0378">Hydrolase</keyword>